<accession>A0A2M8GLL0</accession>
<dbReference type="GO" id="GO:0030418">
    <property type="term" value="P:nicotianamine biosynthetic process"/>
    <property type="evidence" value="ECO:0007669"/>
    <property type="project" value="InterPro"/>
</dbReference>
<dbReference type="EMBL" id="PFQK01000091">
    <property type="protein sequence ID" value="PJC81319.1"/>
    <property type="molecule type" value="Genomic_DNA"/>
</dbReference>
<dbReference type="AlphaFoldDB" id="A0A2M8GLL0"/>
<comment type="caution">
    <text evidence="1">The sequence shown here is derived from an EMBL/GenBank/DDBJ whole genome shotgun (WGS) entry which is preliminary data.</text>
</comment>
<evidence type="ECO:0000313" key="2">
    <source>
        <dbReference type="Proteomes" id="UP000229370"/>
    </source>
</evidence>
<dbReference type="Pfam" id="PF03059">
    <property type="entry name" value="NAS"/>
    <property type="match status" value="1"/>
</dbReference>
<gene>
    <name evidence="1" type="ORF">CO007_05320</name>
</gene>
<dbReference type="InterPro" id="IPR004298">
    <property type="entry name" value="Nicotian_synth"/>
</dbReference>
<dbReference type="InterPro" id="IPR029063">
    <property type="entry name" value="SAM-dependent_MTases_sf"/>
</dbReference>
<name>A0A2M8GLL0_9BACT</name>
<dbReference type="Proteomes" id="UP000229370">
    <property type="component" value="Unassembled WGS sequence"/>
</dbReference>
<dbReference type="SUPFAM" id="SSF53335">
    <property type="entry name" value="S-adenosyl-L-methionine-dependent methyltransferases"/>
    <property type="match status" value="1"/>
</dbReference>
<dbReference type="Gene3D" id="3.40.50.150">
    <property type="entry name" value="Vaccinia Virus protein VP39"/>
    <property type="match status" value="1"/>
</dbReference>
<sequence>MSPPSEAALLAEVGEKKPHKEVEENYLVIRAFAPPDFHLRGKGMIRFLRKLTEAGEMEVFERPRALDQSNYLHNIDAIPHPLFGRLEPHDENGEIGWRNSWCTTCVYNETRDENGVQVTILAHSCGVNFPQERFLRTVYSSLTPSEMSYAFLSSKPGQIHEFKPYQPKGDEQFLQIINLLNEHPRSNDEKVKLGQRLESLVFERNRLRKLMKDQFNEHLQYLDELLTTDELEKLQRIFGDYEGILEQRTAKRIIETKGKIGLKDFPYYDRYDVLTDIELAKTIRGSGFNKICMIGGGWLPISAIMYAQKTNAHITIIEKSAYRAEITQQVIQALGLQERITIINKKAELVDYSHMDIIVFAAMADPKNQIFGKASETDYPATIVLRTPFGDARALYKGFPDFLHAIRAGNVDGINHWPRWGSEVQGQFADPDGIFTLYFLDSKRGLEEP</sequence>
<reference evidence="2" key="1">
    <citation type="submission" date="2017-09" db="EMBL/GenBank/DDBJ databases">
        <title>Depth-based differentiation of microbial function through sediment-hosted aquifers and enrichment of novel symbionts in the deep terrestrial subsurface.</title>
        <authorList>
            <person name="Probst A.J."/>
            <person name="Ladd B."/>
            <person name="Jarett J.K."/>
            <person name="Geller-Mcgrath D.E."/>
            <person name="Sieber C.M.K."/>
            <person name="Emerson J.B."/>
            <person name="Anantharaman K."/>
            <person name="Thomas B.C."/>
            <person name="Malmstrom R."/>
            <person name="Stieglmeier M."/>
            <person name="Klingl A."/>
            <person name="Woyke T."/>
            <person name="Ryan C.M."/>
            <person name="Banfield J.F."/>
        </authorList>
    </citation>
    <scope>NUCLEOTIDE SEQUENCE [LARGE SCALE GENOMIC DNA]</scope>
</reference>
<proteinExistence type="predicted"/>
<dbReference type="GO" id="GO:0030410">
    <property type="term" value="F:nicotianamine synthase activity"/>
    <property type="evidence" value="ECO:0007669"/>
    <property type="project" value="InterPro"/>
</dbReference>
<protein>
    <submittedName>
        <fullName evidence="1">Uncharacterized protein</fullName>
    </submittedName>
</protein>
<evidence type="ECO:0000313" key="1">
    <source>
        <dbReference type="EMBL" id="PJC81319.1"/>
    </source>
</evidence>
<organism evidence="1 2">
    <name type="scientific">Candidatus Roizmanbacteria bacterium CG_4_8_14_3_um_filter_36_10</name>
    <dbReference type="NCBI Taxonomy" id="1974834"/>
    <lineage>
        <taxon>Bacteria</taxon>
        <taxon>Candidatus Roizmaniibacteriota</taxon>
    </lineage>
</organism>